<accession>A0A8S1EKI8</accession>
<comment type="caution">
    <text evidence="2">The sequence shown here is derived from an EMBL/GenBank/DDBJ whole genome shotgun (WGS) entry which is preliminary data.</text>
</comment>
<proteinExistence type="predicted"/>
<feature type="region of interest" description="Disordered" evidence="1">
    <location>
        <begin position="1"/>
        <end position="30"/>
    </location>
</feature>
<evidence type="ECO:0000313" key="2">
    <source>
        <dbReference type="EMBL" id="CAB3400711.1"/>
    </source>
</evidence>
<feature type="region of interest" description="Disordered" evidence="1">
    <location>
        <begin position="87"/>
        <end position="151"/>
    </location>
</feature>
<dbReference type="OrthoDB" id="5835895at2759"/>
<dbReference type="AlphaFoldDB" id="A0A8S1EKI8"/>
<gene>
    <name evidence="2" type="ORF">CBOVIS_LOCUS3586</name>
</gene>
<feature type="compositionally biased region" description="Basic and acidic residues" evidence="1">
    <location>
        <begin position="120"/>
        <end position="131"/>
    </location>
</feature>
<feature type="compositionally biased region" description="Polar residues" evidence="1">
    <location>
        <begin position="1"/>
        <end position="12"/>
    </location>
</feature>
<name>A0A8S1EKI8_9PELO</name>
<protein>
    <submittedName>
        <fullName evidence="2">Uncharacterized protein</fullName>
    </submittedName>
</protein>
<feature type="compositionally biased region" description="Low complexity" evidence="1">
    <location>
        <begin position="102"/>
        <end position="115"/>
    </location>
</feature>
<evidence type="ECO:0000313" key="3">
    <source>
        <dbReference type="Proteomes" id="UP000494206"/>
    </source>
</evidence>
<keyword evidence="3" id="KW-1185">Reference proteome</keyword>
<evidence type="ECO:0000256" key="1">
    <source>
        <dbReference type="SAM" id="MobiDB-lite"/>
    </source>
</evidence>
<dbReference type="Proteomes" id="UP000494206">
    <property type="component" value="Unassembled WGS sequence"/>
</dbReference>
<sequence length="151" mass="17087">MSSLTRAVTSRLGNGRQRLTSDKEGLPSTSEFNYIIPPEIIWEDYQATHKEPLKIDVEQEPEPKKLGFVDKKSSQSIFTQKMNAVVRKLSPFSDDGKDKDSSSSSPNSEDSVSTSKKSGPFRDTKQKMDKLKKARRSKDRQQLIDSSEDEM</sequence>
<reference evidence="2 3" key="1">
    <citation type="submission" date="2020-04" db="EMBL/GenBank/DDBJ databases">
        <authorList>
            <person name="Laetsch R D."/>
            <person name="Stevens L."/>
            <person name="Kumar S."/>
            <person name="Blaxter L. M."/>
        </authorList>
    </citation>
    <scope>NUCLEOTIDE SEQUENCE [LARGE SCALE GENOMIC DNA]</scope>
</reference>
<organism evidence="2 3">
    <name type="scientific">Caenorhabditis bovis</name>
    <dbReference type="NCBI Taxonomy" id="2654633"/>
    <lineage>
        <taxon>Eukaryota</taxon>
        <taxon>Metazoa</taxon>
        <taxon>Ecdysozoa</taxon>
        <taxon>Nematoda</taxon>
        <taxon>Chromadorea</taxon>
        <taxon>Rhabditida</taxon>
        <taxon>Rhabditina</taxon>
        <taxon>Rhabditomorpha</taxon>
        <taxon>Rhabditoidea</taxon>
        <taxon>Rhabditidae</taxon>
        <taxon>Peloderinae</taxon>
        <taxon>Caenorhabditis</taxon>
    </lineage>
</organism>
<dbReference type="EMBL" id="CADEPM010000002">
    <property type="protein sequence ID" value="CAB3400711.1"/>
    <property type="molecule type" value="Genomic_DNA"/>
</dbReference>